<gene>
    <name evidence="2" type="ORF">NTEN_LOCUS16304</name>
</gene>
<dbReference type="Proteomes" id="UP000479000">
    <property type="component" value="Unassembled WGS sequence"/>
</dbReference>
<dbReference type="AlphaFoldDB" id="A0A6H5H2L0"/>
<evidence type="ECO:0000313" key="2">
    <source>
        <dbReference type="EMBL" id="CAB0011320.1"/>
    </source>
</evidence>
<keyword evidence="1" id="KW-1133">Transmembrane helix</keyword>
<protein>
    <submittedName>
        <fullName evidence="2">Uncharacterized protein</fullName>
    </submittedName>
</protein>
<feature type="transmembrane region" description="Helical" evidence="1">
    <location>
        <begin position="296"/>
        <end position="317"/>
    </location>
</feature>
<name>A0A6H5H2L0_9HEMI</name>
<evidence type="ECO:0000256" key="1">
    <source>
        <dbReference type="SAM" id="Phobius"/>
    </source>
</evidence>
<proteinExistence type="predicted"/>
<reference evidence="2 3" key="1">
    <citation type="submission" date="2020-02" db="EMBL/GenBank/DDBJ databases">
        <authorList>
            <person name="Ferguson B K."/>
        </authorList>
    </citation>
    <scope>NUCLEOTIDE SEQUENCE [LARGE SCALE GENOMIC DNA]</scope>
</reference>
<accession>A0A6H5H2L0</accession>
<organism evidence="2 3">
    <name type="scientific">Nesidiocoris tenuis</name>
    <dbReference type="NCBI Taxonomy" id="355587"/>
    <lineage>
        <taxon>Eukaryota</taxon>
        <taxon>Metazoa</taxon>
        <taxon>Ecdysozoa</taxon>
        <taxon>Arthropoda</taxon>
        <taxon>Hexapoda</taxon>
        <taxon>Insecta</taxon>
        <taxon>Pterygota</taxon>
        <taxon>Neoptera</taxon>
        <taxon>Paraneoptera</taxon>
        <taxon>Hemiptera</taxon>
        <taxon>Heteroptera</taxon>
        <taxon>Panheteroptera</taxon>
        <taxon>Cimicomorpha</taxon>
        <taxon>Miridae</taxon>
        <taxon>Dicyphina</taxon>
        <taxon>Nesidiocoris</taxon>
    </lineage>
</organism>
<evidence type="ECO:0000313" key="3">
    <source>
        <dbReference type="Proteomes" id="UP000479000"/>
    </source>
</evidence>
<keyword evidence="1" id="KW-0812">Transmembrane</keyword>
<sequence length="326" mass="36974">MLPPFRLFQLYRPLNRSLRIVVSSVNDNLTSPRCQVDLLDEALLLCGTVNDLYGRQIVLVVGQVFAIVLSYSYDFIDLVTCGGPDGKCGEFHFLPCVFEVKYQLFMYQFVNISSALHVLLLIVRCCGSVVSEVRMRRDDFLIIGDLLRHDEFNNISLSSFIWATAIYVVRIATITWVDLKCELYWDLIGSLSFIISQLSDAFVLIQYCTALSALKLVLSRINGRLTTQHELVDLFEEALNICHIVNNLYGPQMLLTIGQTFAITLSYSYNALDMFSCNTSLVCVAMAWLCTPASKLVLFSYQVSNVLFVLYFMFLIVRRCGSIVDE</sequence>
<feature type="transmembrane region" description="Helical" evidence="1">
    <location>
        <begin position="109"/>
        <end position="131"/>
    </location>
</feature>
<keyword evidence="3" id="KW-1185">Reference proteome</keyword>
<keyword evidence="1" id="KW-0472">Membrane</keyword>
<feature type="non-terminal residue" evidence="2">
    <location>
        <position position="326"/>
    </location>
</feature>
<feature type="transmembrane region" description="Helical" evidence="1">
    <location>
        <begin position="183"/>
        <end position="205"/>
    </location>
</feature>
<dbReference type="EMBL" id="CADCXU010024055">
    <property type="protein sequence ID" value="CAB0011320.1"/>
    <property type="molecule type" value="Genomic_DNA"/>
</dbReference>
<feature type="transmembrane region" description="Helical" evidence="1">
    <location>
        <begin position="271"/>
        <end position="290"/>
    </location>
</feature>
<feature type="transmembrane region" description="Helical" evidence="1">
    <location>
        <begin position="152"/>
        <end position="177"/>
    </location>
</feature>